<reference evidence="3 5" key="1">
    <citation type="submission" date="2018-08" db="EMBL/GenBank/DDBJ databases">
        <title>Genomic investigation of the strawberry pathogen Phytophthora fragariae indicates pathogenicity is determined by transcriptional variation in three key races.</title>
        <authorList>
            <person name="Adams T.M."/>
            <person name="Armitage A.D."/>
            <person name="Sobczyk M.K."/>
            <person name="Bates H.J."/>
            <person name="Dunwell J.M."/>
            <person name="Nellist C.F."/>
            <person name="Harrison R.J."/>
        </authorList>
    </citation>
    <scope>NUCLEOTIDE SEQUENCE [LARGE SCALE GENOMIC DNA]</scope>
    <source>
        <strain evidence="2 4">SCRP249</strain>
        <strain evidence="3 5">SCRP333</strain>
    </source>
</reference>
<keyword evidence="1" id="KW-0732">Signal</keyword>
<protein>
    <recommendedName>
        <fullName evidence="6">RxLR effector protein</fullName>
    </recommendedName>
</protein>
<dbReference type="Proteomes" id="UP000434957">
    <property type="component" value="Unassembled WGS sequence"/>
</dbReference>
<evidence type="ECO:0000313" key="4">
    <source>
        <dbReference type="Proteomes" id="UP000429607"/>
    </source>
</evidence>
<dbReference type="Proteomes" id="UP000429607">
    <property type="component" value="Unassembled WGS sequence"/>
</dbReference>
<dbReference type="EMBL" id="QXFV01005987">
    <property type="protein sequence ID" value="KAE8962898.1"/>
    <property type="molecule type" value="Genomic_DNA"/>
</dbReference>
<dbReference type="GO" id="GO:0052861">
    <property type="term" value="F:endo-1,3(4)-beta-glucanase activity"/>
    <property type="evidence" value="ECO:0007669"/>
    <property type="project" value="InterPro"/>
</dbReference>
<keyword evidence="5" id="KW-1185">Reference proteome</keyword>
<gene>
    <name evidence="2" type="ORF">PR001_g29553</name>
    <name evidence="3" type="ORF">PR003_g30707</name>
</gene>
<evidence type="ECO:0000313" key="5">
    <source>
        <dbReference type="Proteomes" id="UP000434957"/>
    </source>
</evidence>
<feature type="chain" id="PRO_5036381098" description="RxLR effector protein" evidence="1">
    <location>
        <begin position="22"/>
        <end position="134"/>
    </location>
</feature>
<dbReference type="PANTHER" id="PTHR31983">
    <property type="entry name" value="ENDO-1,3(4)-BETA-GLUCANASE 1"/>
    <property type="match status" value="1"/>
</dbReference>
<dbReference type="EMBL" id="QXFT01005888">
    <property type="protein sequence ID" value="KAE9270814.1"/>
    <property type="molecule type" value="Genomic_DNA"/>
</dbReference>
<dbReference type="PROSITE" id="PS52008">
    <property type="entry name" value="GH81"/>
    <property type="match status" value="1"/>
</dbReference>
<name>A0A6A4BDU9_9STRA</name>
<evidence type="ECO:0000313" key="2">
    <source>
        <dbReference type="EMBL" id="KAE8962898.1"/>
    </source>
</evidence>
<evidence type="ECO:0000313" key="3">
    <source>
        <dbReference type="EMBL" id="KAE9270814.1"/>
    </source>
</evidence>
<sequence length="134" mass="14516">MKSAAWLWVAITATVPHTVSAGFESPLADTSYKEGTVHAANQAQESTSDYLSAFATESPSEELFQRHDGLASLAPIVNVADDLLTKPIPTNKWWGNLIHTTTEDINTVANPAWSNPYALKLPKQAPFGLQACYS</sequence>
<dbReference type="AlphaFoldDB" id="A0A6A4BDU9"/>
<dbReference type="InterPro" id="IPR005200">
    <property type="entry name" value="Endo-beta-glucanase"/>
</dbReference>
<proteinExistence type="predicted"/>
<organism evidence="3 5">
    <name type="scientific">Phytophthora rubi</name>
    <dbReference type="NCBI Taxonomy" id="129364"/>
    <lineage>
        <taxon>Eukaryota</taxon>
        <taxon>Sar</taxon>
        <taxon>Stramenopiles</taxon>
        <taxon>Oomycota</taxon>
        <taxon>Peronosporomycetes</taxon>
        <taxon>Peronosporales</taxon>
        <taxon>Peronosporaceae</taxon>
        <taxon>Phytophthora</taxon>
    </lineage>
</organism>
<evidence type="ECO:0000256" key="1">
    <source>
        <dbReference type="SAM" id="SignalP"/>
    </source>
</evidence>
<dbReference type="Gene3D" id="2.70.98.30">
    <property type="entry name" value="Golgi alpha-mannosidase II, domain 4"/>
    <property type="match status" value="1"/>
</dbReference>
<accession>A0A6A4BDU9</accession>
<comment type="caution">
    <text evidence="3">The sequence shown here is derived from an EMBL/GenBank/DDBJ whole genome shotgun (WGS) entry which is preliminary data.</text>
</comment>
<evidence type="ECO:0008006" key="6">
    <source>
        <dbReference type="Google" id="ProtNLM"/>
    </source>
</evidence>
<feature type="non-terminal residue" evidence="3">
    <location>
        <position position="134"/>
    </location>
</feature>
<dbReference type="PANTHER" id="PTHR31983:SF0">
    <property type="entry name" value="GLUCAN ENDO-1,3-BETA-D-GLUCOSIDASE 2"/>
    <property type="match status" value="1"/>
</dbReference>
<feature type="signal peptide" evidence="1">
    <location>
        <begin position="1"/>
        <end position="21"/>
    </location>
</feature>